<protein>
    <recommendedName>
        <fullName evidence="3">Serine hydrolase domain-containing protein</fullName>
    </recommendedName>
</protein>
<dbReference type="GO" id="GO:0016787">
    <property type="term" value="F:hydrolase activity"/>
    <property type="evidence" value="ECO:0007669"/>
    <property type="project" value="UniProtKB-KW"/>
</dbReference>
<evidence type="ECO:0000259" key="3">
    <source>
        <dbReference type="Pfam" id="PF03959"/>
    </source>
</evidence>
<name>A0A084B5V8_STACB</name>
<dbReference type="GO" id="GO:0005737">
    <property type="term" value="C:cytoplasm"/>
    <property type="evidence" value="ECO:0007669"/>
    <property type="project" value="TreeGrafter"/>
</dbReference>
<dbReference type="Gene3D" id="3.40.50.1820">
    <property type="entry name" value="alpha/beta hydrolase"/>
    <property type="match status" value="1"/>
</dbReference>
<dbReference type="EMBL" id="KL647970">
    <property type="protein sequence ID" value="KEY72937.1"/>
    <property type="molecule type" value="Genomic_DNA"/>
</dbReference>
<dbReference type="InterPro" id="IPR029058">
    <property type="entry name" value="AB_hydrolase_fold"/>
</dbReference>
<dbReference type="SUPFAM" id="SSF53474">
    <property type="entry name" value="alpha/beta-Hydrolases"/>
    <property type="match status" value="1"/>
</dbReference>
<dbReference type="Pfam" id="PF03959">
    <property type="entry name" value="FSH1"/>
    <property type="match status" value="1"/>
</dbReference>
<dbReference type="OrthoDB" id="2094269at2759"/>
<organism evidence="4 5">
    <name type="scientific">Stachybotrys chartarum (strain CBS 109288 / IBT 7711)</name>
    <name type="common">Toxic black mold</name>
    <name type="synonym">Stilbospora chartarum</name>
    <dbReference type="NCBI Taxonomy" id="1280523"/>
    <lineage>
        <taxon>Eukaryota</taxon>
        <taxon>Fungi</taxon>
        <taxon>Dikarya</taxon>
        <taxon>Ascomycota</taxon>
        <taxon>Pezizomycotina</taxon>
        <taxon>Sordariomycetes</taxon>
        <taxon>Hypocreomycetidae</taxon>
        <taxon>Hypocreales</taxon>
        <taxon>Stachybotryaceae</taxon>
        <taxon>Stachybotrys</taxon>
    </lineage>
</organism>
<feature type="domain" description="Serine hydrolase" evidence="3">
    <location>
        <begin position="9"/>
        <end position="232"/>
    </location>
</feature>
<keyword evidence="2" id="KW-0378">Hydrolase</keyword>
<dbReference type="AlphaFoldDB" id="A0A084B5V8"/>
<dbReference type="Proteomes" id="UP000028045">
    <property type="component" value="Unassembled WGS sequence"/>
</dbReference>
<dbReference type="InterPro" id="IPR050593">
    <property type="entry name" value="LovG"/>
</dbReference>
<dbReference type="InterPro" id="IPR005645">
    <property type="entry name" value="FSH-like_dom"/>
</dbReference>
<evidence type="ECO:0000256" key="1">
    <source>
        <dbReference type="ARBA" id="ARBA00005863"/>
    </source>
</evidence>
<dbReference type="PANTHER" id="PTHR48070">
    <property type="entry name" value="ESTERASE OVCA2"/>
    <property type="match status" value="1"/>
</dbReference>
<comment type="similarity">
    <text evidence="1">Belongs to the LovG family.</text>
</comment>
<reference evidence="4 5" key="1">
    <citation type="journal article" date="2014" name="BMC Genomics">
        <title>Comparative genome sequencing reveals chemotype-specific gene clusters in the toxigenic black mold Stachybotrys.</title>
        <authorList>
            <person name="Semeiks J."/>
            <person name="Borek D."/>
            <person name="Otwinowski Z."/>
            <person name="Grishin N.V."/>
        </authorList>
    </citation>
    <scope>NUCLEOTIDE SEQUENCE [LARGE SCALE GENOMIC DNA]</scope>
    <source>
        <strain evidence="5">CBS 109288 / IBT 7711</strain>
    </source>
</reference>
<proteinExistence type="inferred from homology"/>
<evidence type="ECO:0000313" key="5">
    <source>
        <dbReference type="Proteomes" id="UP000028045"/>
    </source>
</evidence>
<gene>
    <name evidence="4" type="ORF">S7711_07901</name>
</gene>
<dbReference type="GO" id="GO:0005634">
    <property type="term" value="C:nucleus"/>
    <property type="evidence" value="ECO:0007669"/>
    <property type="project" value="TreeGrafter"/>
</dbReference>
<evidence type="ECO:0000313" key="4">
    <source>
        <dbReference type="EMBL" id="KEY72937.1"/>
    </source>
</evidence>
<accession>A0A084B5V8</accession>
<dbReference type="GO" id="GO:0044550">
    <property type="term" value="P:secondary metabolite biosynthetic process"/>
    <property type="evidence" value="ECO:0007669"/>
    <property type="project" value="TreeGrafter"/>
</dbReference>
<dbReference type="HOGENOM" id="CLU_051938_0_0_1"/>
<keyword evidence="5" id="KW-1185">Reference proteome</keyword>
<sequence>MESTGLHLPRILCLHGGGTNARIFQAQCRVLSAQLRDEFRLVFAQGPYISSPGPDVVSVYQEWGPFYAWIPPVLDSGTTDIEVWHALQKAMDQDDEQGGHGPWAGVLGFSQGASACANLLLHQQRHGKRLSASFQFGVLLAGRTPESVIALRRKTTPSHKQGGVYEDFNLTFWEVGVSKRLTIPTIHVHGLRDVNVHLHQQLLRDVCEPGTAALIEWDGTHRIPIKTKDVNAVVELILATAEEVGVAHAYRQ</sequence>
<dbReference type="PANTHER" id="PTHR48070:SF3">
    <property type="entry name" value="ESTERASE DBAE-RELATED"/>
    <property type="match status" value="1"/>
</dbReference>
<evidence type="ECO:0000256" key="2">
    <source>
        <dbReference type="ARBA" id="ARBA00022801"/>
    </source>
</evidence>